<dbReference type="OrthoDB" id="1777386at2"/>
<sequence>MSRITSFLGRHKKALIVLAVLAVAGAVGWTRMNQAAAAAQKAAAQQVQTFTLEKGDLSRTLSVSGSIQSAQVTQVAAAQTYPVAEVLVSEGDVVAEGDVLATLDTTDLDAQIKVQQEAVAAEKQQNDLSISQAQRRLEDARNQKTIDEDVTADWDQTERDAKLRQDSLAIEDAQDVLVNAVTAADAPSAAAQQLKTLQNAKKQCTITAPCAGTITQVKAVVGGAAGEIATIENQSALEALLSVREYDVNQLSVGQSVTLTSGAKDVFHGSISWIAPKATVNENGEASYAVKVSVDDATGALRLGMTAKAKVLLEEKKGVFSVPLDAVGTDENGEAVVYQKNTDAEGNVTFTPVPVTTGMETDLSVEVSGEGLTEGMELRSLADPEAMQ</sequence>
<evidence type="ECO:0000313" key="5">
    <source>
        <dbReference type="Proteomes" id="UP000295184"/>
    </source>
</evidence>
<comment type="caution">
    <text evidence="4">The sequence shown here is derived from an EMBL/GenBank/DDBJ whole genome shotgun (WGS) entry which is preliminary data.</text>
</comment>
<protein>
    <submittedName>
        <fullName evidence="4">RND family efflux transporter MFP subunit</fullName>
    </submittedName>
</protein>
<dbReference type="STRING" id="1650663.GCA_001486665_00846"/>
<dbReference type="GO" id="GO:0030313">
    <property type="term" value="C:cell envelope"/>
    <property type="evidence" value="ECO:0007669"/>
    <property type="project" value="UniProtKB-SubCell"/>
</dbReference>
<dbReference type="PANTHER" id="PTHR32347">
    <property type="entry name" value="EFFLUX SYSTEM COMPONENT YKNX-RELATED"/>
    <property type="match status" value="1"/>
</dbReference>
<evidence type="ECO:0000256" key="3">
    <source>
        <dbReference type="SAM" id="Coils"/>
    </source>
</evidence>
<dbReference type="InterPro" id="IPR050465">
    <property type="entry name" value="UPF0194_transport"/>
</dbReference>
<dbReference type="AlphaFoldDB" id="A0A4R1QV25"/>
<keyword evidence="2 3" id="KW-0175">Coiled coil</keyword>
<name>A0A4R1QV25_9FIRM</name>
<accession>A0A4R1QV25</accession>
<dbReference type="SUPFAM" id="SSF111369">
    <property type="entry name" value="HlyD-like secretion proteins"/>
    <property type="match status" value="1"/>
</dbReference>
<evidence type="ECO:0000256" key="1">
    <source>
        <dbReference type="ARBA" id="ARBA00004196"/>
    </source>
</evidence>
<organism evidence="4 5">
    <name type="scientific">Allofournierella massiliensis</name>
    <dbReference type="NCBI Taxonomy" id="1650663"/>
    <lineage>
        <taxon>Bacteria</taxon>
        <taxon>Bacillati</taxon>
        <taxon>Bacillota</taxon>
        <taxon>Clostridia</taxon>
        <taxon>Eubacteriales</taxon>
        <taxon>Oscillospiraceae</taxon>
        <taxon>Allofournierella</taxon>
    </lineage>
</organism>
<feature type="coiled-coil region" evidence="3">
    <location>
        <begin position="123"/>
        <end position="150"/>
    </location>
</feature>
<proteinExistence type="predicted"/>
<comment type="subcellular location">
    <subcellularLocation>
        <location evidence="1">Cell envelope</location>
    </subcellularLocation>
</comment>
<reference evidence="4 5" key="1">
    <citation type="submission" date="2019-03" db="EMBL/GenBank/DDBJ databases">
        <title>Genomic Encyclopedia of Type Strains, Phase IV (KMG-IV): sequencing the most valuable type-strain genomes for metagenomic binning, comparative biology and taxonomic classification.</title>
        <authorList>
            <person name="Goeker M."/>
        </authorList>
    </citation>
    <scope>NUCLEOTIDE SEQUENCE [LARGE SCALE GENOMIC DNA]</scope>
    <source>
        <strain evidence="4 5">DSM 100451</strain>
    </source>
</reference>
<dbReference type="RefSeq" id="WP_082669521.1">
    <property type="nucleotide sequence ID" value="NZ_CABKVM010000014.1"/>
</dbReference>
<gene>
    <name evidence="4" type="ORF">EDD77_11168</name>
</gene>
<dbReference type="Gene3D" id="2.40.50.100">
    <property type="match status" value="1"/>
</dbReference>
<dbReference type="Gene3D" id="2.40.420.20">
    <property type="match status" value="1"/>
</dbReference>
<dbReference type="Proteomes" id="UP000295184">
    <property type="component" value="Unassembled WGS sequence"/>
</dbReference>
<evidence type="ECO:0000256" key="2">
    <source>
        <dbReference type="ARBA" id="ARBA00023054"/>
    </source>
</evidence>
<dbReference type="Gene3D" id="2.40.30.170">
    <property type="match status" value="1"/>
</dbReference>
<dbReference type="PANTHER" id="PTHR32347:SF14">
    <property type="entry name" value="EFFLUX SYSTEM COMPONENT YKNX-RELATED"/>
    <property type="match status" value="1"/>
</dbReference>
<dbReference type="EMBL" id="SLUM01000011">
    <property type="protein sequence ID" value="TCL57073.1"/>
    <property type="molecule type" value="Genomic_DNA"/>
</dbReference>
<evidence type="ECO:0000313" key="4">
    <source>
        <dbReference type="EMBL" id="TCL57073.1"/>
    </source>
</evidence>